<dbReference type="OrthoDB" id="9816185at2"/>
<dbReference type="Gene3D" id="1.10.30.50">
    <property type="match status" value="1"/>
</dbReference>
<protein>
    <submittedName>
        <fullName evidence="2">TIGR02646 family protein</fullName>
    </submittedName>
</protein>
<keyword evidence="3" id="KW-1185">Reference proteome</keyword>
<accession>A0A1I3U3F2</accession>
<gene>
    <name evidence="2" type="ORF">SAMN05216429_105239</name>
</gene>
<dbReference type="Proteomes" id="UP000199445">
    <property type="component" value="Unassembled WGS sequence"/>
</dbReference>
<sequence length="212" mass="24568">MYTKISEPYLLSKWEADIVKNHFRFHKDWDKVTFESIKKNIIKHLRVKQDNQCCYCRGVLGFDIKEVDIEHVIPKSKYPAFTFHAKNLALSCPGCNTSKGTKNVLRKEIKYYPRTGSNITIIHPHFDDYFVSINIHEGVIFEGRDDKGCETIKLCKLYRLKDVLEKKKKISTSVSPIQKLIEDIRNADESEKNQLLEEIQALTSDCGVNSIN</sequence>
<dbReference type="GO" id="GO:0003676">
    <property type="term" value="F:nucleic acid binding"/>
    <property type="evidence" value="ECO:0007669"/>
    <property type="project" value="InterPro"/>
</dbReference>
<organism evidence="2 3">
    <name type="scientific">Marinobacter persicus</name>
    <dbReference type="NCBI Taxonomy" id="930118"/>
    <lineage>
        <taxon>Bacteria</taxon>
        <taxon>Pseudomonadati</taxon>
        <taxon>Pseudomonadota</taxon>
        <taxon>Gammaproteobacteria</taxon>
        <taxon>Pseudomonadales</taxon>
        <taxon>Marinobacteraceae</taxon>
        <taxon>Marinobacter</taxon>
    </lineage>
</organism>
<dbReference type="AlphaFoldDB" id="A0A1I3U3F2"/>
<evidence type="ECO:0000313" key="3">
    <source>
        <dbReference type="Proteomes" id="UP000199445"/>
    </source>
</evidence>
<dbReference type="Pfam" id="PF01844">
    <property type="entry name" value="HNH"/>
    <property type="match status" value="1"/>
</dbReference>
<name>A0A1I3U3F2_9GAMM</name>
<dbReference type="EMBL" id="FOSC01000005">
    <property type="protein sequence ID" value="SFJ76327.1"/>
    <property type="molecule type" value="Genomic_DNA"/>
</dbReference>
<evidence type="ECO:0000313" key="2">
    <source>
        <dbReference type="EMBL" id="SFJ76327.1"/>
    </source>
</evidence>
<dbReference type="CDD" id="cd00085">
    <property type="entry name" value="HNHc"/>
    <property type="match status" value="1"/>
</dbReference>
<proteinExistence type="predicted"/>
<dbReference type="InterPro" id="IPR003615">
    <property type="entry name" value="HNH_nuc"/>
</dbReference>
<evidence type="ECO:0000259" key="1">
    <source>
        <dbReference type="Pfam" id="PF01844"/>
    </source>
</evidence>
<reference evidence="2 3" key="1">
    <citation type="submission" date="2016-10" db="EMBL/GenBank/DDBJ databases">
        <authorList>
            <person name="de Groot N.N."/>
        </authorList>
    </citation>
    <scope>NUCLEOTIDE SEQUENCE [LARGE SCALE GENOMIC DNA]</scope>
    <source>
        <strain evidence="2 3">IBRC-M 10445</strain>
    </source>
</reference>
<feature type="domain" description="HNH" evidence="1">
    <location>
        <begin position="53"/>
        <end position="101"/>
    </location>
</feature>
<dbReference type="GO" id="GO:0008270">
    <property type="term" value="F:zinc ion binding"/>
    <property type="evidence" value="ECO:0007669"/>
    <property type="project" value="InterPro"/>
</dbReference>
<dbReference type="InterPro" id="IPR002711">
    <property type="entry name" value="HNH"/>
</dbReference>
<dbReference type="GO" id="GO:0004519">
    <property type="term" value="F:endonuclease activity"/>
    <property type="evidence" value="ECO:0007669"/>
    <property type="project" value="InterPro"/>
</dbReference>
<dbReference type="RefSeq" id="WP_091703784.1">
    <property type="nucleotide sequence ID" value="NZ_BMYN01000004.1"/>
</dbReference>